<keyword evidence="2" id="KW-0255">Endonuclease</keyword>
<proteinExistence type="predicted"/>
<sequence length="220" mass="26205">MKLESVSSKPLYISLDHNWEESTPYSMERASQLLNFKFLPFLTFTDWKVEEKVRKLCDKVKRRHCISPLAKWLGELHKQDLITPPMPPIAVCWVNSYIGYGVFARKRIPAWTYIGEYTGMLRRRQAIWMDENDYCFRYPLSVGLWRYFTIDSGRQGNFTRFINHSDKPNVEAIGVFQNGLFHVVIRTIQVIEAGEELCYHYGPLYWKHRKKREEFIPEEE</sequence>
<dbReference type="OrthoDB" id="9790349at2"/>
<keyword evidence="2" id="KW-0378">Hydrolase</keyword>
<dbReference type="EMBL" id="LS992154">
    <property type="protein sequence ID" value="SYX09348.1"/>
    <property type="molecule type" value="Genomic_DNA"/>
</dbReference>
<gene>
    <name evidence="2" type="ORF">C834K_0915</name>
</gene>
<dbReference type="InterPro" id="IPR053105">
    <property type="entry name" value="Class_V-like_SAM-MTase"/>
</dbReference>
<protein>
    <submittedName>
        <fullName evidence="2">Predicted restriction endonuclease,SET domain</fullName>
    </submittedName>
</protein>
<dbReference type="Pfam" id="PF00856">
    <property type="entry name" value="SET"/>
    <property type="match status" value="1"/>
</dbReference>
<dbReference type="Gene3D" id="2.170.270.10">
    <property type="entry name" value="SET domain"/>
    <property type="match status" value="1"/>
</dbReference>
<dbReference type="SUPFAM" id="SSF82199">
    <property type="entry name" value="SET domain"/>
    <property type="match status" value="1"/>
</dbReference>
<dbReference type="PROSITE" id="PS50280">
    <property type="entry name" value="SET"/>
    <property type="match status" value="1"/>
</dbReference>
<dbReference type="Proteomes" id="UP000258476">
    <property type="component" value="Chromosome"/>
</dbReference>
<dbReference type="GO" id="GO:0004519">
    <property type="term" value="F:endonuclease activity"/>
    <property type="evidence" value="ECO:0007669"/>
    <property type="project" value="UniProtKB-KW"/>
</dbReference>
<dbReference type="RefSeq" id="WP_117274630.1">
    <property type="nucleotide sequence ID" value="NZ_LS992154.1"/>
</dbReference>
<accession>A0A3B0PT41</accession>
<evidence type="ECO:0000259" key="1">
    <source>
        <dbReference type="PROSITE" id="PS50280"/>
    </source>
</evidence>
<keyword evidence="2" id="KW-0540">Nuclease</keyword>
<name>A0A3B0PT41_9CHLA</name>
<reference evidence="3" key="1">
    <citation type="submission" date="2017-11" db="EMBL/GenBank/DDBJ databases">
        <authorList>
            <person name="Seth-Smith MB H."/>
        </authorList>
    </citation>
    <scope>NUCLEOTIDE SEQUENCE [LARGE SCALE GENOMIC DNA]</scope>
</reference>
<dbReference type="InterPro" id="IPR044427">
    <property type="entry name" value="LegAS4-like_SET"/>
</dbReference>
<dbReference type="InterPro" id="IPR001214">
    <property type="entry name" value="SET_dom"/>
</dbReference>
<organism evidence="2 3">
    <name type="scientific">Chlamydia poikilotherma</name>
    <dbReference type="NCBI Taxonomy" id="1967783"/>
    <lineage>
        <taxon>Bacteria</taxon>
        <taxon>Pseudomonadati</taxon>
        <taxon>Chlamydiota</taxon>
        <taxon>Chlamydiia</taxon>
        <taxon>Chlamydiales</taxon>
        <taxon>Chlamydiaceae</taxon>
        <taxon>Chlamydia/Chlamydophila group</taxon>
        <taxon>Chlamydia</taxon>
    </lineage>
</organism>
<dbReference type="PANTHER" id="PTHR47250:SF3">
    <property type="entry name" value="HISTONE-LYSINE N-METHYLTRANSFERASE SET-6"/>
    <property type="match status" value="1"/>
</dbReference>
<evidence type="ECO:0000313" key="3">
    <source>
        <dbReference type="Proteomes" id="UP000258476"/>
    </source>
</evidence>
<dbReference type="KEGG" id="chla:C834K_0915"/>
<dbReference type="SMART" id="SM00317">
    <property type="entry name" value="SET"/>
    <property type="match status" value="1"/>
</dbReference>
<evidence type="ECO:0000313" key="2">
    <source>
        <dbReference type="EMBL" id="SYX09348.1"/>
    </source>
</evidence>
<dbReference type="CDD" id="cd10522">
    <property type="entry name" value="SET_LegAS4-like"/>
    <property type="match status" value="1"/>
</dbReference>
<feature type="domain" description="SET" evidence="1">
    <location>
        <begin position="87"/>
        <end position="202"/>
    </location>
</feature>
<dbReference type="InterPro" id="IPR046341">
    <property type="entry name" value="SET_dom_sf"/>
</dbReference>
<dbReference type="AlphaFoldDB" id="A0A3B0PT41"/>
<dbReference type="PANTHER" id="PTHR47250">
    <property type="entry name" value="HISTONE-LYSINE N-METHYLTRANSFERASE SET-6"/>
    <property type="match status" value="1"/>
</dbReference>
<keyword evidence="3" id="KW-1185">Reference proteome</keyword>